<dbReference type="Gene3D" id="3.40.50.1820">
    <property type="entry name" value="alpha/beta hydrolase"/>
    <property type="match status" value="1"/>
</dbReference>
<proteinExistence type="predicted"/>
<dbReference type="PRINTS" id="PR00111">
    <property type="entry name" value="ABHYDROLASE"/>
</dbReference>
<dbReference type="PANTHER" id="PTHR43798">
    <property type="entry name" value="MONOACYLGLYCEROL LIPASE"/>
    <property type="match status" value="1"/>
</dbReference>
<dbReference type="InterPro" id="IPR029058">
    <property type="entry name" value="AB_hydrolase_fold"/>
</dbReference>
<dbReference type="EMBL" id="JBHTCS010000028">
    <property type="protein sequence ID" value="MFC7450885.1"/>
    <property type="molecule type" value="Genomic_DNA"/>
</dbReference>
<dbReference type="Pfam" id="PF00561">
    <property type="entry name" value="Abhydrolase_1"/>
    <property type="match status" value="1"/>
</dbReference>
<dbReference type="Proteomes" id="UP001596484">
    <property type="component" value="Unassembled WGS sequence"/>
</dbReference>
<dbReference type="InterPro" id="IPR050266">
    <property type="entry name" value="AB_hydrolase_sf"/>
</dbReference>
<gene>
    <name evidence="2" type="ORF">ACFQS9_23590</name>
</gene>
<reference evidence="3" key="1">
    <citation type="journal article" date="2019" name="Int. J. Syst. Evol. Microbiol.">
        <title>The Global Catalogue of Microorganisms (GCM) 10K type strain sequencing project: providing services to taxonomists for standard genome sequencing and annotation.</title>
        <authorList>
            <consortium name="The Broad Institute Genomics Platform"/>
            <consortium name="The Broad Institute Genome Sequencing Center for Infectious Disease"/>
            <person name="Wu L."/>
            <person name="Ma J."/>
        </authorList>
    </citation>
    <scope>NUCLEOTIDE SEQUENCE [LARGE SCALE GENOMIC DNA]</scope>
    <source>
        <strain evidence="3">ICMP 19430</strain>
    </source>
</reference>
<evidence type="ECO:0000313" key="2">
    <source>
        <dbReference type="EMBL" id="MFC7450885.1"/>
    </source>
</evidence>
<keyword evidence="2" id="KW-0378">Hydrolase</keyword>
<evidence type="ECO:0000259" key="1">
    <source>
        <dbReference type="Pfam" id="PF00561"/>
    </source>
</evidence>
<dbReference type="RefSeq" id="WP_378408977.1">
    <property type="nucleotide sequence ID" value="NZ_JBHTCS010000028.1"/>
</dbReference>
<name>A0ABW2S437_9NOCA</name>
<organism evidence="2 3">
    <name type="scientific">Rhodococcus daqingensis</name>
    <dbReference type="NCBI Taxonomy" id="2479363"/>
    <lineage>
        <taxon>Bacteria</taxon>
        <taxon>Bacillati</taxon>
        <taxon>Actinomycetota</taxon>
        <taxon>Actinomycetes</taxon>
        <taxon>Mycobacteriales</taxon>
        <taxon>Nocardiaceae</taxon>
        <taxon>Rhodococcus</taxon>
    </lineage>
</organism>
<protein>
    <submittedName>
        <fullName evidence="2">Alpha/beta fold hydrolase</fullName>
    </submittedName>
</protein>
<dbReference type="GO" id="GO:0016787">
    <property type="term" value="F:hydrolase activity"/>
    <property type="evidence" value="ECO:0007669"/>
    <property type="project" value="UniProtKB-KW"/>
</dbReference>
<sequence length="271" mass="28969">MAEVLANGLRFHVQRVAPARHQHLPADHPTVVFLHGLAVDDLSSFYYTLADPVAKAGFEVILYDQRGQGLSERPPEGYGLDDAVADLFAILDAVDICRPVVLIGNSYGGILAGRAALARPERVAGLVLIDAGFAGDIVDEWLERMINTLSAAALQYEVERIGEQCAAVGWRKIARQAIGINALLNETTLIEDLAAAPAVDPARLSEMACPVLAVFGEHSEMVGAARELADQVPDCTVKVLPGLAHTLLREATDPLSEVVVSWLGSHAGARR</sequence>
<evidence type="ECO:0000313" key="3">
    <source>
        <dbReference type="Proteomes" id="UP001596484"/>
    </source>
</evidence>
<dbReference type="SUPFAM" id="SSF53474">
    <property type="entry name" value="alpha/beta-Hydrolases"/>
    <property type="match status" value="1"/>
</dbReference>
<feature type="domain" description="AB hydrolase-1" evidence="1">
    <location>
        <begin position="29"/>
        <end position="131"/>
    </location>
</feature>
<comment type="caution">
    <text evidence="2">The sequence shown here is derived from an EMBL/GenBank/DDBJ whole genome shotgun (WGS) entry which is preliminary data.</text>
</comment>
<keyword evidence="3" id="KW-1185">Reference proteome</keyword>
<dbReference type="InterPro" id="IPR000073">
    <property type="entry name" value="AB_hydrolase_1"/>
</dbReference>
<accession>A0ABW2S437</accession>
<dbReference type="PANTHER" id="PTHR43798:SF33">
    <property type="entry name" value="HYDROLASE, PUTATIVE (AFU_ORTHOLOGUE AFUA_2G14860)-RELATED"/>
    <property type="match status" value="1"/>
</dbReference>